<dbReference type="InterPro" id="IPR003496">
    <property type="entry name" value="ABA_WDS"/>
</dbReference>
<dbReference type="EMBL" id="BT070407">
    <property type="protein sequence ID" value="ACN39921.1"/>
    <property type="molecule type" value="mRNA"/>
</dbReference>
<sequence>MAAGAYALYEKHESKKDPENARRHRIEEEVAATAAVGSGGYAFHERHEKKQDEEEAEEAEGGRKHRHHLF</sequence>
<name>C0PQ31_PICSI</name>
<feature type="compositionally biased region" description="Basic and acidic residues" evidence="2">
    <location>
        <begin position="9"/>
        <end position="23"/>
    </location>
</feature>
<evidence type="ECO:0000256" key="2">
    <source>
        <dbReference type="SAM" id="MobiDB-lite"/>
    </source>
</evidence>
<dbReference type="Pfam" id="PF02496">
    <property type="entry name" value="ABA_WDS"/>
    <property type="match status" value="1"/>
</dbReference>
<feature type="region of interest" description="Disordered" evidence="2">
    <location>
        <begin position="1"/>
        <end position="23"/>
    </location>
</feature>
<evidence type="ECO:0000256" key="1">
    <source>
        <dbReference type="ARBA" id="ARBA00007160"/>
    </source>
</evidence>
<dbReference type="PANTHER" id="PTHR33801">
    <property type="entry name" value="ABSCISIC STRESS-RIPENING PROTEIN 5"/>
    <property type="match status" value="1"/>
</dbReference>
<organism evidence="3">
    <name type="scientific">Picea sitchensis</name>
    <name type="common">Sitka spruce</name>
    <name type="synonym">Pinus sitchensis</name>
    <dbReference type="NCBI Taxonomy" id="3332"/>
    <lineage>
        <taxon>Eukaryota</taxon>
        <taxon>Viridiplantae</taxon>
        <taxon>Streptophyta</taxon>
        <taxon>Embryophyta</taxon>
        <taxon>Tracheophyta</taxon>
        <taxon>Spermatophyta</taxon>
        <taxon>Pinopsida</taxon>
        <taxon>Pinidae</taxon>
        <taxon>Conifers I</taxon>
        <taxon>Pinales</taxon>
        <taxon>Pinaceae</taxon>
        <taxon>Picea</taxon>
    </lineage>
</organism>
<dbReference type="AlphaFoldDB" id="C0PQ31"/>
<feature type="region of interest" description="Disordered" evidence="2">
    <location>
        <begin position="35"/>
        <end position="70"/>
    </location>
</feature>
<proteinExistence type="evidence at transcript level"/>
<evidence type="ECO:0000313" key="3">
    <source>
        <dbReference type="EMBL" id="ACN39921.1"/>
    </source>
</evidence>
<protein>
    <submittedName>
        <fullName evidence="3">Uncharacterized protein</fullName>
    </submittedName>
</protein>
<feature type="compositionally biased region" description="Basic and acidic residues" evidence="2">
    <location>
        <begin position="43"/>
        <end position="52"/>
    </location>
</feature>
<reference evidence="3" key="1">
    <citation type="submission" date="2009-02" db="EMBL/GenBank/DDBJ databases">
        <title>Full length sequence-verified cDNA sequences from Sitka spruce (Picea sitchensis).</title>
        <authorList>
            <person name="Reid K.E."/>
            <person name="Liao N."/>
            <person name="Ralph S."/>
            <person name="Kolosova N."/>
            <person name="Oddy C."/>
            <person name="Moore R."/>
            <person name="Mayo M."/>
            <person name="Wagner S."/>
            <person name="King J."/>
            <person name="Yanchuk A."/>
            <person name="Holt R."/>
            <person name="Jones S."/>
            <person name="Marra M."/>
            <person name="Ritland C.E."/>
            <person name="Ritland K."/>
            <person name="Bohlmann J."/>
        </authorList>
    </citation>
    <scope>NUCLEOTIDE SEQUENCE</scope>
    <source>
        <tissue evidence="3">Green portion of the leader tissue</tissue>
    </source>
</reference>
<comment type="similarity">
    <text evidence="1">Belongs to the abscisic acid and water stress-induced protein family.</text>
</comment>
<accession>C0PQ31</accession>